<dbReference type="EMBL" id="QMHM01000017">
    <property type="protein sequence ID" value="RAV78006.1"/>
    <property type="molecule type" value="Genomic_DNA"/>
</dbReference>
<comment type="caution">
    <text evidence="1">The sequence shown here is derived from an EMBL/GenBank/DDBJ whole genome shotgun (WGS) entry which is preliminary data.</text>
</comment>
<accession>A0A2I1L7D3</accession>
<sequence length="201" mass="22612">MNNTLSDLAAASGVSIPSVVRFTHAIGYSGFSEFKKSILLETGQQQNQKNGSEKTSRVNLDFSPNDSLSDVPEMVVNKSIRGMQETLNLLDHQDFEEAIQKIVSARRVSIYGIGTSSSVALDFVSRLIRIGIPASYYSDIHLQQLAVLSYTEIEGMNNETKLLKRTGYVYQRFDHLRTRILLISRLVCNQFDPRLITFSEE</sequence>
<dbReference type="GO" id="GO:0003677">
    <property type="term" value="F:DNA binding"/>
    <property type="evidence" value="ECO:0007669"/>
    <property type="project" value="InterPro"/>
</dbReference>
<dbReference type="SUPFAM" id="SSF46689">
    <property type="entry name" value="Homeodomain-like"/>
    <property type="match status" value="1"/>
</dbReference>
<gene>
    <name evidence="1" type="ORF">DBT54_07745</name>
</gene>
<reference evidence="1 2" key="1">
    <citation type="submission" date="2018-04" db="EMBL/GenBank/DDBJ databases">
        <title>Aerococcus urinae genomes.</title>
        <authorList>
            <person name="Hilt E."/>
            <person name="Gilbert N.M."/>
            <person name="Thomas-White K."/>
            <person name="Putonti C."/>
            <person name="Lewis A.L."/>
            <person name="Visck K.L."/>
            <person name="Wolfe A.J."/>
        </authorList>
    </citation>
    <scope>NUCLEOTIDE SEQUENCE [LARGE SCALE GENOMIC DNA]</scope>
    <source>
        <strain evidence="1 2">UMB7480</strain>
    </source>
</reference>
<organism evidence="1 2">
    <name type="scientific">Aerococcus urinae</name>
    <dbReference type="NCBI Taxonomy" id="1376"/>
    <lineage>
        <taxon>Bacteria</taxon>
        <taxon>Bacillati</taxon>
        <taxon>Bacillota</taxon>
        <taxon>Bacilli</taxon>
        <taxon>Lactobacillales</taxon>
        <taxon>Aerococcaceae</taxon>
        <taxon>Aerococcus</taxon>
    </lineage>
</organism>
<proteinExistence type="predicted"/>
<evidence type="ECO:0000313" key="2">
    <source>
        <dbReference type="Proteomes" id="UP000251923"/>
    </source>
</evidence>
<dbReference type="PANTHER" id="PTHR30514:SF1">
    <property type="entry name" value="HTH-TYPE TRANSCRIPTIONAL REGULATOR HEXR-RELATED"/>
    <property type="match status" value="1"/>
</dbReference>
<dbReference type="Proteomes" id="UP000251923">
    <property type="component" value="Unassembled WGS sequence"/>
</dbReference>
<name>A0A2I1L7D3_9LACT</name>
<dbReference type="Gene3D" id="3.40.50.10490">
    <property type="entry name" value="Glucose-6-phosphate isomerase like protein, domain 1"/>
    <property type="match status" value="1"/>
</dbReference>
<dbReference type="Pfam" id="PF01418">
    <property type="entry name" value="HTH_6"/>
    <property type="match status" value="1"/>
</dbReference>
<dbReference type="SUPFAM" id="SSF53697">
    <property type="entry name" value="SIS domain"/>
    <property type="match status" value="1"/>
</dbReference>
<dbReference type="InterPro" id="IPR009057">
    <property type="entry name" value="Homeodomain-like_sf"/>
</dbReference>
<dbReference type="PANTHER" id="PTHR30514">
    <property type="entry name" value="GLUCOKINASE"/>
    <property type="match status" value="1"/>
</dbReference>
<dbReference type="InterPro" id="IPR046348">
    <property type="entry name" value="SIS_dom_sf"/>
</dbReference>
<dbReference type="AlphaFoldDB" id="A0A2I1L7D3"/>
<dbReference type="InterPro" id="IPR000281">
    <property type="entry name" value="HTH_RpiR"/>
</dbReference>
<evidence type="ECO:0000313" key="1">
    <source>
        <dbReference type="EMBL" id="RAV78006.1"/>
    </source>
</evidence>
<dbReference type="Gene3D" id="1.10.10.10">
    <property type="entry name" value="Winged helix-like DNA-binding domain superfamily/Winged helix DNA-binding domain"/>
    <property type="match status" value="1"/>
</dbReference>
<dbReference type="InterPro" id="IPR036388">
    <property type="entry name" value="WH-like_DNA-bd_sf"/>
</dbReference>
<dbReference type="GO" id="GO:0097367">
    <property type="term" value="F:carbohydrate derivative binding"/>
    <property type="evidence" value="ECO:0007669"/>
    <property type="project" value="InterPro"/>
</dbReference>
<dbReference type="GO" id="GO:1901135">
    <property type="term" value="P:carbohydrate derivative metabolic process"/>
    <property type="evidence" value="ECO:0007669"/>
    <property type="project" value="InterPro"/>
</dbReference>
<protein>
    <submittedName>
        <fullName evidence="1">Uncharacterized protein</fullName>
    </submittedName>
</protein>
<dbReference type="InterPro" id="IPR047640">
    <property type="entry name" value="RpiR-like"/>
</dbReference>
<dbReference type="GO" id="GO:0003700">
    <property type="term" value="F:DNA-binding transcription factor activity"/>
    <property type="evidence" value="ECO:0007669"/>
    <property type="project" value="InterPro"/>
</dbReference>
<dbReference type="PROSITE" id="PS51071">
    <property type="entry name" value="HTH_RPIR"/>
    <property type="match status" value="1"/>
</dbReference>